<protein>
    <submittedName>
        <fullName evidence="14">Glypican-6</fullName>
    </submittedName>
</protein>
<feature type="compositionally biased region" description="Gly residues" evidence="12">
    <location>
        <begin position="560"/>
        <end position="576"/>
    </location>
</feature>
<dbReference type="GO" id="GO:0098552">
    <property type="term" value="C:side of membrane"/>
    <property type="evidence" value="ECO:0007669"/>
    <property type="project" value="UniProtKB-KW"/>
</dbReference>
<dbReference type="HOGENOM" id="CLU_2139797_0_0_1"/>
<evidence type="ECO:0000256" key="6">
    <source>
        <dbReference type="ARBA" id="ARBA00022974"/>
    </source>
</evidence>
<dbReference type="GO" id="GO:0045202">
    <property type="term" value="C:synapse"/>
    <property type="evidence" value="ECO:0000318"/>
    <property type="project" value="GO_Central"/>
</dbReference>
<sequence length="626" mass="69330">MALYRELLCTFCALIAAFGLTAGQDRAALGTGACTETRDAYRDKGFSANDVPLNAIASDDLRVCPSGYTCCTVNMESVLTQTSSAEFENVVYDKSSLLRDYFIRRTERYDNFIKELIVNSHADLDDMFTRTYDSLYEQNKDLFDDLYTNFRNYYYGRDIDLSEVMGDFFNQLFERIFQLLNPQYEYTDDFWSCTRQDVIMESLKPFGEVANTLIDRAKKSFVAARTFGQGLGFGRDAITRGSKVEPTPECRKALMRMSYCPHCKGIPFVKPCHSLCLNIMKGCLASQSEMDAEWNYYIDAMTMLGNRMDGTLNIETFLLTLEIEISNGIMNMQNNGLSISTKVFNGCGVPPLGRKRRESNPLGAGVSQPAAPPAPADEDLMMEDDGEMVTEAPTAAEGPSTKVQKTKGNATETTSAGLNGRQGRRQGERASGYRYPAPTTAAGTNLDRLIKDVLKRLRDSRPFWSALPYMICDDTNIAEEVTSTAEDNCWNGERVGRYELDIVGSGIANQRNNPEVTVMLTKPVAAIRIQKERLETITDILQLAQNGDDVPFVDHQGLEDGSGSGSGSGSGDGGTDPGENLFPFSTEFEDPIYRPTRLPSGASSIHRVTSLLLAVVMATVTSLLRW</sequence>
<dbReference type="PANTHER" id="PTHR10822:SF30">
    <property type="entry name" value="DALLY-LIKE, ISOFORM A"/>
    <property type="match status" value="1"/>
</dbReference>
<evidence type="ECO:0000256" key="4">
    <source>
        <dbReference type="ARBA" id="ARBA00022622"/>
    </source>
</evidence>
<evidence type="ECO:0000256" key="1">
    <source>
        <dbReference type="ARBA" id="ARBA00004609"/>
    </source>
</evidence>
<evidence type="ECO:0000256" key="12">
    <source>
        <dbReference type="SAM" id="MobiDB-lite"/>
    </source>
</evidence>
<feature type="region of interest" description="Disordered" evidence="12">
    <location>
        <begin position="552"/>
        <end position="585"/>
    </location>
</feature>
<dbReference type="Pfam" id="PF01153">
    <property type="entry name" value="Glypican"/>
    <property type="match status" value="2"/>
</dbReference>
<feature type="region of interest" description="Disordered" evidence="12">
    <location>
        <begin position="352"/>
        <end position="380"/>
    </location>
</feature>
<keyword evidence="10" id="KW-0449">Lipoprotein</keyword>
<evidence type="ECO:0000313" key="14">
    <source>
        <dbReference type="EMBL" id="ABK58235.2"/>
    </source>
</evidence>
<dbReference type="AlphaFoldDB" id="A0SVR2"/>
<dbReference type="EMBL" id="EF042807">
    <property type="protein sequence ID" value="ABK58235.2"/>
    <property type="molecule type" value="mRNA"/>
</dbReference>
<organism evidence="14">
    <name type="scientific">Strongylocentrotus purpuratus</name>
    <name type="common">Purple sea urchin</name>
    <dbReference type="NCBI Taxonomy" id="7668"/>
    <lineage>
        <taxon>Eukaryota</taxon>
        <taxon>Metazoa</taxon>
        <taxon>Echinodermata</taxon>
        <taxon>Eleutherozoa</taxon>
        <taxon>Echinozoa</taxon>
        <taxon>Echinoidea</taxon>
        <taxon>Euechinoidea</taxon>
        <taxon>Echinacea</taxon>
        <taxon>Camarodonta</taxon>
        <taxon>Echinidea</taxon>
        <taxon>Strongylocentrotidae</taxon>
        <taxon>Strongylocentrotus</taxon>
    </lineage>
</organism>
<dbReference type="GO" id="GO:0005886">
    <property type="term" value="C:plasma membrane"/>
    <property type="evidence" value="ECO:0007669"/>
    <property type="project" value="UniProtKB-SubCell"/>
</dbReference>
<keyword evidence="6" id="KW-0654">Proteoglycan</keyword>
<evidence type="ECO:0000256" key="9">
    <source>
        <dbReference type="ARBA" id="ARBA00023207"/>
    </source>
</evidence>
<evidence type="ECO:0000313" key="16">
    <source>
        <dbReference type="Proteomes" id="UP000007110"/>
    </source>
</evidence>
<keyword evidence="4" id="KW-0336">GPI-anchor</keyword>
<evidence type="ECO:0000256" key="13">
    <source>
        <dbReference type="SAM" id="SignalP"/>
    </source>
</evidence>
<dbReference type="EnsemblMetazoa" id="NM_001145493">
    <property type="protein sequence ID" value="NP_001138965"/>
    <property type="gene ID" value="GeneID_578977"/>
</dbReference>
<comment type="subcellular location">
    <subcellularLocation>
        <location evidence="1">Cell membrane</location>
        <topology evidence="1">Lipid-anchor</topology>
        <topology evidence="1">GPI-anchor</topology>
    </subcellularLocation>
</comment>
<dbReference type="OMA" id="WNHFVEA"/>
<evidence type="ECO:0000256" key="3">
    <source>
        <dbReference type="ARBA" id="ARBA00022475"/>
    </source>
</evidence>
<keyword evidence="5 13" id="KW-0732">Signal</keyword>
<keyword evidence="9" id="KW-0357">Heparan sulfate</keyword>
<dbReference type="GO" id="GO:0009986">
    <property type="term" value="C:cell surface"/>
    <property type="evidence" value="ECO:0000318"/>
    <property type="project" value="GO_Central"/>
</dbReference>
<evidence type="ECO:0000256" key="2">
    <source>
        <dbReference type="ARBA" id="ARBA00010260"/>
    </source>
</evidence>
<name>A0SVR2_STRPU</name>
<feature type="compositionally biased region" description="Polar residues" evidence="12">
    <location>
        <begin position="401"/>
        <end position="417"/>
    </location>
</feature>
<evidence type="ECO:0000256" key="10">
    <source>
        <dbReference type="ARBA" id="ARBA00023288"/>
    </source>
</evidence>
<reference evidence="16" key="2">
    <citation type="submission" date="2015-02" db="EMBL/GenBank/DDBJ databases">
        <title>Genome sequencing for Strongylocentrotus purpuratus.</title>
        <authorList>
            <person name="Murali S."/>
            <person name="Liu Y."/>
            <person name="Vee V."/>
            <person name="English A."/>
            <person name="Wang M."/>
            <person name="Skinner E."/>
            <person name="Han Y."/>
            <person name="Muzny D.M."/>
            <person name="Worley K.C."/>
            <person name="Gibbs R.A."/>
        </authorList>
    </citation>
    <scope>NUCLEOTIDE SEQUENCE</scope>
</reference>
<dbReference type="InParanoid" id="A0SVR2"/>
<dbReference type="GO" id="GO:0016477">
    <property type="term" value="P:cell migration"/>
    <property type="evidence" value="ECO:0000318"/>
    <property type="project" value="GO_Central"/>
</dbReference>
<dbReference type="InterPro" id="IPR001863">
    <property type="entry name" value="Glypican"/>
</dbReference>
<evidence type="ECO:0000256" key="8">
    <source>
        <dbReference type="ARBA" id="ARBA00023180"/>
    </source>
</evidence>
<accession>A0SVR2</accession>
<proteinExistence type="evidence at transcript level"/>
<feature type="chain" id="PRO_5036278690" evidence="13">
    <location>
        <begin position="24"/>
        <end position="626"/>
    </location>
</feature>
<reference evidence="15" key="3">
    <citation type="submission" date="2021-01" db="UniProtKB">
        <authorList>
            <consortium name="EnsemblMetazoa"/>
        </authorList>
    </citation>
    <scope>IDENTIFICATION</scope>
</reference>
<dbReference type="Proteomes" id="UP000007110">
    <property type="component" value="Unassembled WGS sequence"/>
</dbReference>
<dbReference type="OrthoDB" id="10010764at2759"/>
<evidence type="ECO:0000256" key="5">
    <source>
        <dbReference type="ARBA" id="ARBA00022729"/>
    </source>
</evidence>
<keyword evidence="8" id="KW-0325">Glycoprotein</keyword>
<comment type="similarity">
    <text evidence="2 11">Belongs to the glypican family.</text>
</comment>
<reference evidence="14" key="1">
    <citation type="submission" date="2009-02" db="EMBL/GenBank/DDBJ databases">
        <title>Glypican genes of the sea urchin S. purpuratus.</title>
        <authorList>
            <person name="Bergeron K.-F."/>
            <person name="Brandhorst B.P."/>
        </authorList>
    </citation>
    <scope>NUCLEOTIDE SEQUENCE</scope>
</reference>
<gene>
    <name evidence="14" type="primary">Gpc6</name>
</gene>
<feature type="signal peptide" evidence="13">
    <location>
        <begin position="1"/>
        <end position="23"/>
    </location>
</feature>
<evidence type="ECO:0000256" key="7">
    <source>
        <dbReference type="ARBA" id="ARBA00023136"/>
    </source>
</evidence>
<dbReference type="PANTHER" id="PTHR10822">
    <property type="entry name" value="GLYPICAN"/>
    <property type="match status" value="1"/>
</dbReference>
<dbReference type="GO" id="GO:1905475">
    <property type="term" value="P:regulation of protein localization to membrane"/>
    <property type="evidence" value="ECO:0000318"/>
    <property type="project" value="GO_Central"/>
</dbReference>
<keyword evidence="3" id="KW-1003">Cell membrane</keyword>
<evidence type="ECO:0000313" key="15">
    <source>
        <dbReference type="EnsemblMetazoa" id="NP_001138965"/>
    </source>
</evidence>
<keyword evidence="16" id="KW-1185">Reference proteome</keyword>
<dbReference type="GO" id="GO:0009966">
    <property type="term" value="P:regulation of signal transduction"/>
    <property type="evidence" value="ECO:0007669"/>
    <property type="project" value="InterPro"/>
</dbReference>
<dbReference type="FunCoup" id="A0SVR2">
    <property type="interactions" value="810"/>
</dbReference>
<evidence type="ECO:0000256" key="11">
    <source>
        <dbReference type="RuleBase" id="RU003518"/>
    </source>
</evidence>
<keyword evidence="7" id="KW-0472">Membrane</keyword>
<dbReference type="KEGG" id="spu:578977"/>
<feature type="region of interest" description="Disordered" evidence="12">
    <location>
        <begin position="392"/>
        <end position="439"/>
    </location>
</feature>